<keyword evidence="3" id="KW-1185">Reference proteome</keyword>
<organism evidence="2 3">
    <name type="scientific">Xylanibacter brevis</name>
    <dbReference type="NCBI Taxonomy" id="83231"/>
    <lineage>
        <taxon>Bacteria</taxon>
        <taxon>Pseudomonadati</taxon>
        <taxon>Bacteroidota</taxon>
        <taxon>Bacteroidia</taxon>
        <taxon>Bacteroidales</taxon>
        <taxon>Prevotellaceae</taxon>
        <taxon>Xylanibacter</taxon>
    </lineage>
</organism>
<sequence length="329" mass="37883">MIKRKKRRFQASVAIVLILVALILAGASSYMIDYSLGYPQQERNSAEHWQDRIKDECPWTTHWMDSVYQNHCVKDTFVTMPSGYRAHAIYLYAPKRTNRTAVVVHGYKVRAEGMLHIAYLYNHDMGFNVLLPDLYAHGESEGDHIQMGWNDRWDVLRWSEVADGIFADGQSTRQVIHGISMGAATVMALSGEQTPDRVECFVEDCGYSSVKDEFAAQLKDQFGLPAFPLMTTTSWLCEARYGWSFDEARQIDQVRKSVKPMLFIHGDCDDFVPYRMLKPLYEAKTHGRKAIYVATGSDHAHAYRDHHQEYTQRVREFVLSNLLSKKVRK</sequence>
<keyword evidence="2" id="KW-0378">Hydrolase</keyword>
<dbReference type="GO" id="GO:0016787">
    <property type="term" value="F:hydrolase activity"/>
    <property type="evidence" value="ECO:0007669"/>
    <property type="project" value="UniProtKB-KW"/>
</dbReference>
<dbReference type="SUPFAM" id="SSF53474">
    <property type="entry name" value="alpha/beta-Hydrolases"/>
    <property type="match status" value="1"/>
</dbReference>
<dbReference type="Pfam" id="PF00326">
    <property type="entry name" value="Peptidase_S9"/>
    <property type="match status" value="1"/>
</dbReference>
<dbReference type="Gene3D" id="3.40.50.1820">
    <property type="entry name" value="alpha/beta hydrolase"/>
    <property type="match status" value="1"/>
</dbReference>
<reference evidence="2 3" key="1">
    <citation type="submission" date="2020-12" db="EMBL/GenBank/DDBJ databases">
        <title>Whole genome sequences of gut porcine anaerobes.</title>
        <authorList>
            <person name="Kubasova T."/>
            <person name="Jahodarova E."/>
            <person name="Rychlik I."/>
        </authorList>
    </citation>
    <scope>NUCLEOTIDE SEQUENCE [LARGE SCALE GENOMIC DNA]</scope>
    <source>
        <strain evidence="2 3">An925</strain>
    </source>
</reference>
<evidence type="ECO:0000259" key="1">
    <source>
        <dbReference type="Pfam" id="PF00326"/>
    </source>
</evidence>
<dbReference type="EMBL" id="JADYTN010000001">
    <property type="protein sequence ID" value="MCF2562672.1"/>
    <property type="molecule type" value="Genomic_DNA"/>
</dbReference>
<name>A0ABS9CC29_9BACT</name>
<evidence type="ECO:0000313" key="3">
    <source>
        <dbReference type="Proteomes" id="UP001200470"/>
    </source>
</evidence>
<feature type="domain" description="Peptidase S9 prolyl oligopeptidase catalytic" evidence="1">
    <location>
        <begin position="169"/>
        <end position="321"/>
    </location>
</feature>
<accession>A0ABS9CC29</accession>
<gene>
    <name evidence="2" type="ORF">I6E12_00885</name>
</gene>
<comment type="caution">
    <text evidence="2">The sequence shown here is derived from an EMBL/GenBank/DDBJ whole genome shotgun (WGS) entry which is preliminary data.</text>
</comment>
<dbReference type="InterPro" id="IPR029058">
    <property type="entry name" value="AB_hydrolase_fold"/>
</dbReference>
<dbReference type="PANTHER" id="PTHR43358:SF4">
    <property type="entry name" value="ALPHA_BETA HYDROLASE FOLD-1 DOMAIN-CONTAINING PROTEIN"/>
    <property type="match status" value="1"/>
</dbReference>
<dbReference type="RefSeq" id="WP_301637276.1">
    <property type="nucleotide sequence ID" value="NZ_JADYTN010000001.1"/>
</dbReference>
<dbReference type="InterPro" id="IPR001375">
    <property type="entry name" value="Peptidase_S9_cat"/>
</dbReference>
<protein>
    <submittedName>
        <fullName evidence="2">Alpha/beta hydrolase</fullName>
    </submittedName>
</protein>
<evidence type="ECO:0000313" key="2">
    <source>
        <dbReference type="EMBL" id="MCF2562672.1"/>
    </source>
</evidence>
<dbReference type="Proteomes" id="UP001200470">
    <property type="component" value="Unassembled WGS sequence"/>
</dbReference>
<dbReference type="InterPro" id="IPR052920">
    <property type="entry name" value="DNA-binding_regulatory"/>
</dbReference>
<dbReference type="PANTHER" id="PTHR43358">
    <property type="entry name" value="ALPHA/BETA-HYDROLASE"/>
    <property type="match status" value="1"/>
</dbReference>
<proteinExistence type="predicted"/>